<dbReference type="EMBL" id="BMAR01000020">
    <property type="protein sequence ID" value="GFR47857.1"/>
    <property type="molecule type" value="Genomic_DNA"/>
</dbReference>
<keyword evidence="3" id="KW-0804">Transcription</keyword>
<organism evidence="6 7">
    <name type="scientific">Astrephomene gubernaculifera</name>
    <dbReference type="NCBI Taxonomy" id="47775"/>
    <lineage>
        <taxon>Eukaryota</taxon>
        <taxon>Viridiplantae</taxon>
        <taxon>Chlorophyta</taxon>
        <taxon>core chlorophytes</taxon>
        <taxon>Chlorophyceae</taxon>
        <taxon>CS clade</taxon>
        <taxon>Chlamydomonadales</taxon>
        <taxon>Astrephomenaceae</taxon>
        <taxon>Astrephomene</taxon>
    </lineage>
</organism>
<evidence type="ECO:0000256" key="2">
    <source>
        <dbReference type="ARBA" id="ARBA00023125"/>
    </source>
</evidence>
<feature type="compositionally biased region" description="Low complexity" evidence="5">
    <location>
        <begin position="189"/>
        <end position="221"/>
    </location>
</feature>
<evidence type="ECO:0000313" key="7">
    <source>
        <dbReference type="Proteomes" id="UP001054857"/>
    </source>
</evidence>
<keyword evidence="1" id="KW-0805">Transcription regulation</keyword>
<feature type="compositionally biased region" description="Low complexity" evidence="5">
    <location>
        <begin position="240"/>
        <end position="257"/>
    </location>
</feature>
<dbReference type="InterPro" id="IPR003340">
    <property type="entry name" value="B3_DNA-bd"/>
</dbReference>
<dbReference type="CDD" id="cd10017">
    <property type="entry name" value="B3_DNA"/>
    <property type="match status" value="1"/>
</dbReference>
<feature type="region of interest" description="Disordered" evidence="5">
    <location>
        <begin position="1"/>
        <end position="48"/>
    </location>
</feature>
<dbReference type="InterPro" id="IPR015300">
    <property type="entry name" value="DNA-bd_pseudobarrel_sf"/>
</dbReference>
<feature type="region of interest" description="Disordered" evidence="5">
    <location>
        <begin position="165"/>
        <end position="304"/>
    </location>
</feature>
<evidence type="ECO:0000313" key="6">
    <source>
        <dbReference type="EMBL" id="GFR47857.1"/>
    </source>
</evidence>
<comment type="caution">
    <text evidence="6">The sequence shown here is derived from an EMBL/GenBank/DDBJ whole genome shotgun (WGS) entry which is preliminary data.</text>
</comment>
<dbReference type="SUPFAM" id="SSF101936">
    <property type="entry name" value="DNA-binding pseudobarrel domain"/>
    <property type="match status" value="1"/>
</dbReference>
<feature type="compositionally biased region" description="Low complexity" evidence="5">
    <location>
        <begin position="274"/>
        <end position="290"/>
    </location>
</feature>
<evidence type="ECO:0000256" key="1">
    <source>
        <dbReference type="ARBA" id="ARBA00023015"/>
    </source>
</evidence>
<feature type="compositionally biased region" description="Basic and acidic residues" evidence="5">
    <location>
        <begin position="258"/>
        <end position="271"/>
    </location>
</feature>
<feature type="non-terminal residue" evidence="6">
    <location>
        <position position="457"/>
    </location>
</feature>
<dbReference type="Proteomes" id="UP001054857">
    <property type="component" value="Unassembled WGS sequence"/>
</dbReference>
<proteinExistence type="predicted"/>
<keyword evidence="7" id="KW-1185">Reference proteome</keyword>
<evidence type="ECO:0000256" key="5">
    <source>
        <dbReference type="SAM" id="MobiDB-lite"/>
    </source>
</evidence>
<sequence length="457" mass="47343">ALFPPEIEPVAKRTRGGVGGSAGTAAAAGPKGGPRPPTATCTSPSQREGAGAAAAAAAASTAPAAIDPRFGKVLSQFDASSGWINLPVAMVRGGGVFEGMPDGPQEVSIVEVASGRQWTARLVHKRSNVRLGSLAGLSAKAGDAVVFTRVGAGAFQLQILSGRGGRNHGRVQQLAPGSGEEDNSRLPLAAAAAAPSEQQQQQQPQQQQPQQQQSQQPQQQQHEGPGDTEDAAGTSDPEAHGGTLTAVAAAAAGQGRSARVEQPEGQQRQEEQQLDQQQAEEQLDQQQRQEQQAEEQAEVDLRWVGGETGPAATVLEAESKANEQSEARSADAARPAQLPLCSLSSAHLRGCIPPDVCLPPLQPGELRLCGLTFHPDVAQRVRRRMAEWAAAMSRAAGGEGPGSWEPTSLQVHIPGVDPPTAPGALPTGGGAAAAVAAAFRRHGLRRRVLACHLARYL</sequence>
<dbReference type="AlphaFoldDB" id="A0AAD3HP34"/>
<protein>
    <submittedName>
        <fullName evidence="6">Uncharacterized protein</fullName>
    </submittedName>
</protein>
<dbReference type="GO" id="GO:0003677">
    <property type="term" value="F:DNA binding"/>
    <property type="evidence" value="ECO:0007669"/>
    <property type="project" value="UniProtKB-KW"/>
</dbReference>
<keyword evidence="2" id="KW-0238">DNA-binding</keyword>
<keyword evidence="4" id="KW-0539">Nucleus</keyword>
<gene>
    <name evidence="6" type="ORF">Agub_g9563</name>
</gene>
<feature type="non-terminal residue" evidence="6">
    <location>
        <position position="1"/>
    </location>
</feature>
<accession>A0AAD3HP34</accession>
<evidence type="ECO:0000256" key="3">
    <source>
        <dbReference type="ARBA" id="ARBA00023163"/>
    </source>
</evidence>
<name>A0AAD3HP34_9CHLO</name>
<evidence type="ECO:0000256" key="4">
    <source>
        <dbReference type="ARBA" id="ARBA00023242"/>
    </source>
</evidence>
<reference evidence="6 7" key="1">
    <citation type="journal article" date="2021" name="Sci. Rep.">
        <title>Genome sequencing of the multicellular alga Astrephomene provides insights into convergent evolution of germ-soma differentiation.</title>
        <authorList>
            <person name="Yamashita S."/>
            <person name="Yamamoto K."/>
            <person name="Matsuzaki R."/>
            <person name="Suzuki S."/>
            <person name="Yamaguchi H."/>
            <person name="Hirooka S."/>
            <person name="Minakuchi Y."/>
            <person name="Miyagishima S."/>
            <person name="Kawachi M."/>
            <person name="Toyoda A."/>
            <person name="Nozaki H."/>
        </authorList>
    </citation>
    <scope>NUCLEOTIDE SEQUENCE [LARGE SCALE GENOMIC DNA]</scope>
    <source>
        <strain evidence="6 7">NIES-4017</strain>
    </source>
</reference>